<reference evidence="3 4" key="1">
    <citation type="submission" date="2012-10" db="EMBL/GenBank/DDBJ databases">
        <authorList>
            <person name="Zafar N."/>
            <person name="Inman J."/>
            <person name="Hall N."/>
            <person name="Lorenzi H."/>
            <person name="Caler E."/>
        </authorList>
    </citation>
    <scope>NUCLEOTIDE SEQUENCE [LARGE SCALE GENOMIC DNA]</scope>
    <source>
        <strain evidence="3 4">IP1</strain>
    </source>
</reference>
<keyword evidence="4" id="KW-1185">Reference proteome</keyword>
<dbReference type="OrthoDB" id="10623050at2759"/>
<accession>A0A0A1U441</accession>
<organism evidence="3 4">
    <name type="scientific">Entamoeba invadens IP1</name>
    <dbReference type="NCBI Taxonomy" id="370355"/>
    <lineage>
        <taxon>Eukaryota</taxon>
        <taxon>Amoebozoa</taxon>
        <taxon>Evosea</taxon>
        <taxon>Archamoebae</taxon>
        <taxon>Mastigamoebida</taxon>
        <taxon>Entamoebidae</taxon>
        <taxon>Entamoeba</taxon>
    </lineage>
</organism>
<dbReference type="RefSeq" id="XP_004255711.1">
    <property type="nucleotide sequence ID" value="XM_004255663.1"/>
</dbReference>
<dbReference type="EMBL" id="KB206684">
    <property type="protein sequence ID" value="ELP88940.1"/>
    <property type="molecule type" value="Genomic_DNA"/>
</dbReference>
<feature type="compositionally biased region" description="Polar residues" evidence="2">
    <location>
        <begin position="1"/>
        <end position="19"/>
    </location>
</feature>
<feature type="region of interest" description="Disordered" evidence="2">
    <location>
        <begin position="1"/>
        <end position="37"/>
    </location>
</feature>
<evidence type="ECO:0000256" key="1">
    <source>
        <dbReference type="SAM" id="Coils"/>
    </source>
</evidence>
<proteinExistence type="predicted"/>
<dbReference type="VEuPathDB" id="AmoebaDB:EIN_489990"/>
<evidence type="ECO:0000313" key="4">
    <source>
        <dbReference type="Proteomes" id="UP000014680"/>
    </source>
</evidence>
<sequence length="178" mass="20747">MSRKTNSQKGKESGATQTQRLKDTIEKTEEETKTKKNEYIRVLTDAEVEYNFLTSKMTRQTEIDKEELQLLNDRIRQYKSGIMRLKEDLSQLEIAFASESFASLKTQEATLLSEIEKLKKEKNEKEKTKLNNKKLLSKADKIYEQVETEKNKYGSDVQTVKQTVERLENLKTALEIKS</sequence>
<dbReference type="AlphaFoldDB" id="A0A0A1U441"/>
<evidence type="ECO:0000256" key="2">
    <source>
        <dbReference type="SAM" id="MobiDB-lite"/>
    </source>
</evidence>
<dbReference type="KEGG" id="eiv:EIN_489990"/>
<name>A0A0A1U441_ENTIV</name>
<dbReference type="GeneID" id="14887984"/>
<feature type="coiled-coil region" evidence="1">
    <location>
        <begin position="68"/>
        <end position="177"/>
    </location>
</feature>
<dbReference type="OMA" id="KMTRQTE"/>
<feature type="compositionally biased region" description="Basic and acidic residues" evidence="2">
    <location>
        <begin position="20"/>
        <end position="37"/>
    </location>
</feature>
<keyword evidence="1" id="KW-0175">Coiled coil</keyword>
<gene>
    <name evidence="3" type="ORF">EIN_489990</name>
</gene>
<protein>
    <submittedName>
        <fullName evidence="3">Uncharacterized protein</fullName>
    </submittedName>
</protein>
<dbReference type="Proteomes" id="UP000014680">
    <property type="component" value="Unassembled WGS sequence"/>
</dbReference>
<evidence type="ECO:0000313" key="3">
    <source>
        <dbReference type="EMBL" id="ELP88940.1"/>
    </source>
</evidence>